<organism evidence="2 3">
    <name type="scientific">Desulfovibrio falkowii</name>
    <dbReference type="NCBI Taxonomy" id="3136602"/>
    <lineage>
        <taxon>Bacteria</taxon>
        <taxon>Pseudomonadati</taxon>
        <taxon>Thermodesulfobacteriota</taxon>
        <taxon>Desulfovibrionia</taxon>
        <taxon>Desulfovibrionales</taxon>
        <taxon>Desulfovibrionaceae</taxon>
        <taxon>Desulfovibrio</taxon>
    </lineage>
</organism>
<dbReference type="RefSeq" id="WP_407844418.1">
    <property type="nucleotide sequence ID" value="NZ_BAAFSG010000001.1"/>
</dbReference>
<dbReference type="InterPro" id="IPR049050">
    <property type="entry name" value="nSTAND3"/>
</dbReference>
<dbReference type="Gene3D" id="3.40.50.300">
    <property type="entry name" value="P-loop containing nucleotide triphosphate hydrolases"/>
    <property type="match status" value="1"/>
</dbReference>
<name>A0ABQ0E7N5_9BACT</name>
<evidence type="ECO:0000259" key="1">
    <source>
        <dbReference type="Pfam" id="PF20720"/>
    </source>
</evidence>
<evidence type="ECO:0000313" key="2">
    <source>
        <dbReference type="EMBL" id="GAB1253678.1"/>
    </source>
</evidence>
<feature type="domain" description="Novel STAND NTPase 3" evidence="1">
    <location>
        <begin position="176"/>
        <end position="332"/>
    </location>
</feature>
<protein>
    <recommendedName>
        <fullName evidence="1">Novel STAND NTPase 3 domain-containing protein</fullName>
    </recommendedName>
</protein>
<dbReference type="Pfam" id="PF20720">
    <property type="entry name" value="nSTAND3"/>
    <property type="match status" value="1"/>
</dbReference>
<reference evidence="2 3" key="1">
    <citation type="journal article" date="2025" name="Int. J. Syst. Evol. Microbiol.">
        <title>Desulfovibrio falkowii sp. nov., Porphyromonas miyakawae sp. nov., Mediterraneibacter flintii sp. nov. and Owariibacterium komagatae gen. nov., sp. nov., isolated from human faeces.</title>
        <authorList>
            <person name="Hamaguchi T."/>
            <person name="Ohara M."/>
            <person name="Hisatomi A."/>
            <person name="Sekiguchi K."/>
            <person name="Takeda J.I."/>
            <person name="Ueyama J."/>
            <person name="Ito M."/>
            <person name="Nishiwaki H."/>
            <person name="Ogi T."/>
            <person name="Hirayama M."/>
            <person name="Ohkuma M."/>
            <person name="Sakamoto M."/>
            <person name="Ohno K."/>
        </authorList>
    </citation>
    <scope>NUCLEOTIDE SEQUENCE [LARGE SCALE GENOMIC DNA]</scope>
    <source>
        <strain evidence="2 3">13CB8C</strain>
    </source>
</reference>
<dbReference type="EMBL" id="BAAFSG010000001">
    <property type="protein sequence ID" value="GAB1253678.1"/>
    <property type="molecule type" value="Genomic_DNA"/>
</dbReference>
<dbReference type="SUPFAM" id="SSF52540">
    <property type="entry name" value="P-loop containing nucleoside triphosphate hydrolases"/>
    <property type="match status" value="2"/>
</dbReference>
<sequence>MNEYDFTNLNPNEFETLANDLLSRLYNLHIESFKPGKDLGIDGRFFRFENSPATIIQCKHYALSGFTKLLYDLTNTEIPKIKKLSPEKYIVATSVPLSPQEKEKIKENMFPFIVNTSDIFGKEDLNSLLRQFPEVEKTHYKLWIASSAVLSQFLNAKIYNASQSVIADAYDKCANYVITSSHSQAKEKINTTNVLVITGDPGVGKTTLAEQLCLEFVADGYEFFAITNDIEDGFAVLTRESKQIFYFDDFLGKNYIETLRFNEDSRIMQFINTVAKSKHKKFILTSRTNILDQGYRVGPSFANGNIKNKEYLIDVSQYNHIDKAKILYSFLWRSDLTKNFLEQIIARQEYVNIIYHRNYNPRLLEFITSSEHVDLSTHNLYLQFIENALKNPAGIWEHPYNAQLDDASRAVVDLITFGNGNVAGGSLRKAYYNFQNSGLKNNKTHLANDFDSVMSILSRSFIKRTCTLEATHQTLKYNQKDKIKFSLFNPSISDYVLSRYNTDYWHIADMIMFYEDDDGVIFLENAALHNKELVKNVAKIICDRKKDDAIFCNSTNYLRIGNLLDSEDFNLLFKKYELSQVCKCIEENKVINEELLNFCNKILTLQSINCSEQYVANLIFAALECDMEYYDIINMSSILEAHLPENFHDEIVEKYYSKLLDAWKYVRLEEFAADNVEKFTTKSYVQYEDDCDIEFTIDEDKLASLIAEDTADLYTPIDISDVKDLLYYIDLESIVSDYYCQASDDESGGGGGYSSGKQDIHGIFEGRGFNLKVQHLLFGR</sequence>
<keyword evidence="3" id="KW-1185">Reference proteome</keyword>
<gene>
    <name evidence="2" type="ORF">Defa_11650</name>
</gene>
<evidence type="ECO:0000313" key="3">
    <source>
        <dbReference type="Proteomes" id="UP001628192"/>
    </source>
</evidence>
<proteinExistence type="predicted"/>
<accession>A0ABQ0E7N5</accession>
<dbReference type="CDD" id="cd00009">
    <property type="entry name" value="AAA"/>
    <property type="match status" value="1"/>
</dbReference>
<dbReference type="InterPro" id="IPR027417">
    <property type="entry name" value="P-loop_NTPase"/>
</dbReference>
<comment type="caution">
    <text evidence="2">The sequence shown here is derived from an EMBL/GenBank/DDBJ whole genome shotgun (WGS) entry which is preliminary data.</text>
</comment>
<dbReference type="Proteomes" id="UP001628192">
    <property type="component" value="Unassembled WGS sequence"/>
</dbReference>